<dbReference type="OrthoDB" id="3976380at2759"/>
<organism evidence="2">
    <name type="scientific">Saccharomyces cerevisiae (strain CEN.PK113-7D)</name>
    <name type="common">Baker's yeast</name>
    <dbReference type="NCBI Taxonomy" id="889517"/>
    <lineage>
        <taxon>Eukaryota</taxon>
        <taxon>Fungi</taxon>
        <taxon>Dikarya</taxon>
        <taxon>Ascomycota</taxon>
        <taxon>Saccharomycotina</taxon>
        <taxon>Saccharomycetes</taxon>
        <taxon>Saccharomycetales</taxon>
        <taxon>Saccharomycetaceae</taxon>
        <taxon>Saccharomyces</taxon>
    </lineage>
</organism>
<protein>
    <submittedName>
        <fullName evidence="2">Om45p</fullName>
    </submittedName>
</protein>
<keyword evidence="1" id="KW-0175">Coiled coil</keyword>
<dbReference type="EMBL" id="CM001530">
    <property type="protein sequence ID" value="EIW09876.1"/>
    <property type="molecule type" value="Genomic_DNA"/>
</dbReference>
<evidence type="ECO:0000256" key="1">
    <source>
        <dbReference type="SAM" id="Coils"/>
    </source>
</evidence>
<gene>
    <name evidence="2" type="ORF">CENPK1137D_5121</name>
</gene>
<proteinExistence type="predicted"/>
<dbReference type="AlphaFoldDB" id="N1P2E2"/>
<dbReference type="Proteomes" id="UP000013192">
    <property type="component" value="Chromosome IX"/>
</dbReference>
<sequence length="72" mass="8549">MDSLSKAKEDLKQYGSHWWSGWTSKVDNDKQALKDEAQKKYDEALKKYDEAKNKFKEWNDKGDGKFWSSKKD</sequence>
<name>N1P2E2_YEASC</name>
<accession>N1P2E2</accession>
<feature type="coiled-coil region" evidence="1">
    <location>
        <begin position="34"/>
        <end position="61"/>
    </location>
</feature>
<dbReference type="HOGENOM" id="CLU_2724149_0_0_1"/>
<evidence type="ECO:0000313" key="2">
    <source>
        <dbReference type="EMBL" id="EIW09876.1"/>
    </source>
</evidence>
<reference evidence="2" key="1">
    <citation type="submission" date="2012-03" db="EMBL/GenBank/DDBJ databases">
        <title>De novo sequencing, assembly and analysis of the genome of the laboratory strain Saccharomyces cerevisiae CEN.PK113-7D, a model for modern industrial biotechnology.</title>
        <authorList>
            <person name="Nijkamp J.F."/>
            <person name="van den Broek M.A."/>
            <person name="Datema E."/>
            <person name="de Kok S."/>
            <person name="Bosman L."/>
            <person name="Luttink M.A."/>
            <person name="Daran-Lapujade P."/>
            <person name="Vongsangnak W."/>
            <person name="Nielsen J."/>
            <person name="Heijne W.H.M."/>
            <person name="Klaassen P."/>
            <person name="Platt D."/>
            <person name="Paddon C.J."/>
            <person name="Koetter P."/>
            <person name="van Ham R.C."/>
            <person name="Reinders M.J.T."/>
            <person name="Pronk J.T."/>
            <person name="de Ridder D."/>
            <person name="Daran J.-M."/>
        </authorList>
    </citation>
    <scope>NUCLEOTIDE SEQUENCE</scope>
    <source>
        <strain evidence="2">CEN.PK113-7D</strain>
    </source>
</reference>